<reference evidence="4 5" key="1">
    <citation type="journal article" date="2020" name="ISME J.">
        <title>Uncovering the hidden diversity of litter-decomposition mechanisms in mushroom-forming fungi.</title>
        <authorList>
            <person name="Floudas D."/>
            <person name="Bentzer J."/>
            <person name="Ahren D."/>
            <person name="Johansson T."/>
            <person name="Persson P."/>
            <person name="Tunlid A."/>
        </authorList>
    </citation>
    <scope>NUCLEOTIDE SEQUENCE [LARGE SCALE GENOMIC DNA]</scope>
    <source>
        <strain evidence="4 5">CBS 175.51</strain>
    </source>
</reference>
<dbReference type="PANTHER" id="PTHR23416:SF23">
    <property type="entry name" value="ACETYLTRANSFERASE C18B11.09C-RELATED"/>
    <property type="match status" value="1"/>
</dbReference>
<name>A0A8H5C5V5_9AGAR</name>
<evidence type="ECO:0000256" key="1">
    <source>
        <dbReference type="ARBA" id="ARBA00007274"/>
    </source>
</evidence>
<dbReference type="Pfam" id="PF00132">
    <property type="entry name" value="Hexapep"/>
    <property type="match status" value="1"/>
</dbReference>
<keyword evidence="5" id="KW-1185">Reference proteome</keyword>
<organism evidence="4 5">
    <name type="scientific">Ephemerocybe angulata</name>
    <dbReference type="NCBI Taxonomy" id="980116"/>
    <lineage>
        <taxon>Eukaryota</taxon>
        <taxon>Fungi</taxon>
        <taxon>Dikarya</taxon>
        <taxon>Basidiomycota</taxon>
        <taxon>Agaricomycotina</taxon>
        <taxon>Agaricomycetes</taxon>
        <taxon>Agaricomycetidae</taxon>
        <taxon>Agaricales</taxon>
        <taxon>Agaricineae</taxon>
        <taxon>Psathyrellaceae</taxon>
        <taxon>Ephemerocybe</taxon>
    </lineage>
</organism>
<dbReference type="InterPro" id="IPR018357">
    <property type="entry name" value="Hexapep_transf_CS"/>
</dbReference>
<dbReference type="GO" id="GO:0008374">
    <property type="term" value="F:O-acyltransferase activity"/>
    <property type="evidence" value="ECO:0007669"/>
    <property type="project" value="TreeGrafter"/>
</dbReference>
<dbReference type="PROSITE" id="PS00101">
    <property type="entry name" value="HEXAPEP_TRANSFERASES"/>
    <property type="match status" value="1"/>
</dbReference>
<dbReference type="SUPFAM" id="SSF51161">
    <property type="entry name" value="Trimeric LpxA-like enzymes"/>
    <property type="match status" value="1"/>
</dbReference>
<dbReference type="PANTHER" id="PTHR23416">
    <property type="entry name" value="SIALIC ACID SYNTHASE-RELATED"/>
    <property type="match status" value="1"/>
</dbReference>
<dbReference type="CDD" id="cd03357">
    <property type="entry name" value="LbH_MAT_GAT"/>
    <property type="match status" value="1"/>
</dbReference>
<feature type="domain" description="Maltose/galactoside acetyltransferase" evidence="3">
    <location>
        <begin position="19"/>
        <end position="70"/>
    </location>
</feature>
<dbReference type="InterPro" id="IPR001451">
    <property type="entry name" value="Hexapep"/>
</dbReference>
<gene>
    <name evidence="4" type="ORF">D9611_009576</name>
</gene>
<protein>
    <recommendedName>
        <fullName evidence="3">Maltose/galactoside acetyltransferase domain-containing protein</fullName>
    </recommendedName>
</protein>
<dbReference type="AlphaFoldDB" id="A0A8H5C5V5"/>
<evidence type="ECO:0000259" key="3">
    <source>
        <dbReference type="SMART" id="SM01266"/>
    </source>
</evidence>
<comment type="caution">
    <text evidence="4">The sequence shown here is derived from an EMBL/GenBank/DDBJ whole genome shotgun (WGS) entry which is preliminary data.</text>
</comment>
<keyword evidence="2" id="KW-0808">Transferase</keyword>
<dbReference type="Gene3D" id="2.160.10.10">
    <property type="entry name" value="Hexapeptide repeat proteins"/>
    <property type="match status" value="1"/>
</dbReference>
<dbReference type="SMART" id="SM01266">
    <property type="entry name" value="Mac"/>
    <property type="match status" value="1"/>
</dbReference>
<dbReference type="OrthoDB" id="25818at2759"/>
<accession>A0A8H5C5V5</accession>
<evidence type="ECO:0000256" key="2">
    <source>
        <dbReference type="ARBA" id="ARBA00022679"/>
    </source>
</evidence>
<dbReference type="InterPro" id="IPR051159">
    <property type="entry name" value="Hexapeptide_acetyltransf"/>
</dbReference>
<dbReference type="EMBL" id="JAACJK010000060">
    <property type="protein sequence ID" value="KAF5335820.1"/>
    <property type="molecule type" value="Genomic_DNA"/>
</dbReference>
<dbReference type="Pfam" id="PF14602">
    <property type="entry name" value="Hexapep_2"/>
    <property type="match status" value="1"/>
</dbReference>
<evidence type="ECO:0000313" key="5">
    <source>
        <dbReference type="Proteomes" id="UP000541558"/>
    </source>
</evidence>
<comment type="similarity">
    <text evidence="1">Belongs to the transferase hexapeptide repeat family.</text>
</comment>
<dbReference type="Pfam" id="PF12464">
    <property type="entry name" value="Mac"/>
    <property type="match status" value="1"/>
</dbReference>
<evidence type="ECO:0000313" key="4">
    <source>
        <dbReference type="EMBL" id="KAF5335820.1"/>
    </source>
</evidence>
<dbReference type="Proteomes" id="UP000541558">
    <property type="component" value="Unassembled WGS sequence"/>
</dbReference>
<sequence length="204" mass="21627">MSSTSTHPPPSPAESPHELRLMISGQPYLASDPYIQRIASTQRKKLHAINDERDDAKRTALLKGFFNCEGVFANMGPIFAEYGFNVTIGDGVFIGTSCTILDVCPVTIGPRTLIGPNVQILTPQHPIVPEERNGMHGREWAVPVSIGADCWIGAGAIICPGVTIGDGVTVGAGSVVTKDVESRVVVAGNPARLLKRIDSIEGGN</sequence>
<dbReference type="InterPro" id="IPR011004">
    <property type="entry name" value="Trimer_LpxA-like_sf"/>
</dbReference>
<dbReference type="GO" id="GO:0016407">
    <property type="term" value="F:acetyltransferase activity"/>
    <property type="evidence" value="ECO:0007669"/>
    <property type="project" value="InterPro"/>
</dbReference>
<dbReference type="InterPro" id="IPR024688">
    <property type="entry name" value="Mac_dom"/>
</dbReference>
<proteinExistence type="inferred from homology"/>